<keyword evidence="12 15" id="KW-0503">Monooxygenase</keyword>
<dbReference type="RefSeq" id="XP_011299261.1">
    <property type="nucleotide sequence ID" value="XM_011300959.1"/>
</dbReference>
<keyword evidence="7 14" id="KW-0479">Metal-binding</keyword>
<evidence type="ECO:0000256" key="11">
    <source>
        <dbReference type="ARBA" id="ARBA00023004"/>
    </source>
</evidence>
<keyword evidence="8" id="KW-0256">Endoplasmic reticulum</keyword>
<evidence type="ECO:0000256" key="10">
    <source>
        <dbReference type="ARBA" id="ARBA00023002"/>
    </source>
</evidence>
<accession>A0A9R1TVC3</accession>
<dbReference type="Pfam" id="PF00067">
    <property type="entry name" value="p450"/>
    <property type="match status" value="1"/>
</dbReference>
<evidence type="ECO:0000256" key="8">
    <source>
        <dbReference type="ARBA" id="ARBA00022824"/>
    </source>
</evidence>
<evidence type="ECO:0000256" key="7">
    <source>
        <dbReference type="ARBA" id="ARBA00022723"/>
    </source>
</evidence>
<dbReference type="GO" id="GO:0016712">
    <property type="term" value="F:oxidoreductase activity, acting on paired donors, with incorporation or reduction of molecular oxygen, reduced flavin or flavoprotein as one donor, and incorporation of one atom of oxygen"/>
    <property type="evidence" value="ECO:0007669"/>
    <property type="project" value="TreeGrafter"/>
</dbReference>
<dbReference type="PRINTS" id="PR00463">
    <property type="entry name" value="EP450I"/>
</dbReference>
<dbReference type="PANTHER" id="PTHR24300">
    <property type="entry name" value="CYTOCHROME P450 508A4-RELATED"/>
    <property type="match status" value="1"/>
</dbReference>
<reference evidence="18" key="2">
    <citation type="submission" date="2025-04" db="UniProtKB">
        <authorList>
            <consortium name="RefSeq"/>
        </authorList>
    </citation>
    <scope>IDENTIFICATION</scope>
    <source>
        <strain evidence="18">USDA-PBARC FA_bdor</strain>
        <tissue evidence="18">Whole organism</tissue>
    </source>
</reference>
<comment type="cofactor">
    <cofactor evidence="1 14">
        <name>heme</name>
        <dbReference type="ChEBI" id="CHEBI:30413"/>
    </cofactor>
</comment>
<feature type="binding site" description="axial binding residue" evidence="14">
    <location>
        <position position="442"/>
    </location>
    <ligand>
        <name>heme</name>
        <dbReference type="ChEBI" id="CHEBI:30413"/>
    </ligand>
    <ligandPart>
        <name>Fe</name>
        <dbReference type="ChEBI" id="CHEBI:18248"/>
    </ligandPart>
</feature>
<dbReference type="PRINTS" id="PR00385">
    <property type="entry name" value="P450"/>
</dbReference>
<reference evidence="16" key="1">
    <citation type="submission" date="2015-01" db="EMBL/GenBank/DDBJ databases">
        <title>Transcriptome Assembly of Fopius arisanus.</title>
        <authorList>
            <person name="Geib S."/>
        </authorList>
    </citation>
    <scope>NUCLEOTIDE SEQUENCE</scope>
</reference>
<keyword evidence="11 14" id="KW-0408">Iron</keyword>
<dbReference type="PANTHER" id="PTHR24300:SF376">
    <property type="entry name" value="CYTOCHROME P450 15A1"/>
    <property type="match status" value="1"/>
</dbReference>
<evidence type="ECO:0000256" key="3">
    <source>
        <dbReference type="ARBA" id="ARBA00004174"/>
    </source>
</evidence>
<keyword evidence="9" id="KW-0492">Microsome</keyword>
<evidence type="ECO:0000256" key="5">
    <source>
        <dbReference type="ARBA" id="ARBA00010617"/>
    </source>
</evidence>
<dbReference type="SUPFAM" id="SSF48264">
    <property type="entry name" value="Cytochrome P450"/>
    <property type="match status" value="1"/>
</dbReference>
<dbReference type="GO" id="GO:0005506">
    <property type="term" value="F:iron ion binding"/>
    <property type="evidence" value="ECO:0007669"/>
    <property type="project" value="InterPro"/>
</dbReference>
<organism evidence="16">
    <name type="scientific">Fopius arisanus</name>
    <dbReference type="NCBI Taxonomy" id="64838"/>
    <lineage>
        <taxon>Eukaryota</taxon>
        <taxon>Metazoa</taxon>
        <taxon>Ecdysozoa</taxon>
        <taxon>Arthropoda</taxon>
        <taxon>Hexapoda</taxon>
        <taxon>Insecta</taxon>
        <taxon>Pterygota</taxon>
        <taxon>Neoptera</taxon>
        <taxon>Endopterygota</taxon>
        <taxon>Hymenoptera</taxon>
        <taxon>Apocrita</taxon>
        <taxon>Ichneumonoidea</taxon>
        <taxon>Braconidae</taxon>
        <taxon>Opiinae</taxon>
        <taxon>Fopius</taxon>
    </lineage>
</organism>
<evidence type="ECO:0000256" key="14">
    <source>
        <dbReference type="PIRSR" id="PIRSR602401-1"/>
    </source>
</evidence>
<keyword evidence="6 14" id="KW-0349">Heme</keyword>
<evidence type="ECO:0000256" key="6">
    <source>
        <dbReference type="ARBA" id="ARBA00022617"/>
    </source>
</evidence>
<evidence type="ECO:0000313" key="16">
    <source>
        <dbReference type="EMBL" id="JAG84234.1"/>
    </source>
</evidence>
<evidence type="ECO:0000256" key="4">
    <source>
        <dbReference type="ARBA" id="ARBA00004406"/>
    </source>
</evidence>
<dbReference type="GeneID" id="105264224"/>
<dbReference type="FunFam" id="1.10.630.10:FF:000238">
    <property type="entry name" value="Cytochrome P450 2A6"/>
    <property type="match status" value="1"/>
</dbReference>
<evidence type="ECO:0000313" key="17">
    <source>
        <dbReference type="Proteomes" id="UP000694866"/>
    </source>
</evidence>
<comment type="function">
    <text evidence="2">May be involved in the metabolism of insect hormones and in the breakdown of synthetic insecticides.</text>
</comment>
<dbReference type="Proteomes" id="UP000694866">
    <property type="component" value="Unplaced"/>
</dbReference>
<gene>
    <name evidence="16" type="primary">Cyp305a1_0</name>
    <name evidence="18" type="synonym">LOC105264224</name>
    <name evidence="16" type="ORF">g.33145</name>
</gene>
<dbReference type="InterPro" id="IPR036396">
    <property type="entry name" value="Cyt_P450_sf"/>
</dbReference>
<dbReference type="GO" id="GO:0006082">
    <property type="term" value="P:organic acid metabolic process"/>
    <property type="evidence" value="ECO:0007669"/>
    <property type="project" value="TreeGrafter"/>
</dbReference>
<dbReference type="KEGG" id="fas:105264224"/>
<protein>
    <submittedName>
        <fullName evidence="16">Cyp305a1_0 protein</fullName>
    </submittedName>
    <submittedName>
        <fullName evidence="18">Probable cytochrome P450 305a1</fullName>
    </submittedName>
</protein>
<comment type="subcellular location">
    <subcellularLocation>
        <location evidence="4">Endoplasmic reticulum membrane</location>
        <topology evidence="4">Peripheral membrane protein</topology>
    </subcellularLocation>
    <subcellularLocation>
        <location evidence="3">Microsome membrane</location>
        <topology evidence="3">Peripheral membrane protein</topology>
    </subcellularLocation>
</comment>
<dbReference type="PROSITE" id="PS00086">
    <property type="entry name" value="CYTOCHROME_P450"/>
    <property type="match status" value="1"/>
</dbReference>
<name>A0A0C9RM56_9HYME</name>
<dbReference type="InterPro" id="IPR001128">
    <property type="entry name" value="Cyt_P450"/>
</dbReference>
<dbReference type="AlphaFoldDB" id="A0A0C9RM56"/>
<comment type="similarity">
    <text evidence="5 15">Belongs to the cytochrome P450 family.</text>
</comment>
<accession>A0A0C9RM56</accession>
<dbReference type="EMBL" id="GBYB01014467">
    <property type="protein sequence ID" value="JAG84234.1"/>
    <property type="molecule type" value="Transcribed_RNA"/>
</dbReference>
<proteinExistence type="inferred from homology"/>
<dbReference type="InterPro" id="IPR017972">
    <property type="entry name" value="Cyt_P450_CS"/>
</dbReference>
<keyword evidence="13" id="KW-0472">Membrane</keyword>
<dbReference type="InterPro" id="IPR050182">
    <property type="entry name" value="Cytochrome_P450_fam2"/>
</dbReference>
<dbReference type="GO" id="GO:0005789">
    <property type="term" value="C:endoplasmic reticulum membrane"/>
    <property type="evidence" value="ECO:0007669"/>
    <property type="project" value="UniProtKB-SubCell"/>
</dbReference>
<keyword evidence="17" id="KW-1185">Reference proteome</keyword>
<evidence type="ECO:0000256" key="12">
    <source>
        <dbReference type="ARBA" id="ARBA00023033"/>
    </source>
</evidence>
<evidence type="ECO:0000313" key="18">
    <source>
        <dbReference type="RefSeq" id="XP_011299261.1"/>
    </source>
</evidence>
<evidence type="ECO:0000256" key="1">
    <source>
        <dbReference type="ARBA" id="ARBA00001971"/>
    </source>
</evidence>
<sequence length="497" mass="56650">MFIYTIYLIVLCLILTVIKLRPKLLEPTSGGNIPGPFPWPVLGNLRLVRRLCKKFGGQHKAFLELSKDYNSNIINLRLGHSDVVVVCGYKGVAKILRDETFDARPWNEFTKIRNMGLRKGITMNEGPVWREMRSWLVRCLRDLGFGRVEMSDKIRDELVIILQQLKAKGGGILRMNPIVAPAVINVIWSVATGKRIEDEKRLRYFLDLMERRAKAFDIAGGMLSVFPWIRHVAPKSSGYELLMTVNEELKLFLMETINEHKKTYTPGKEMDLIHMFLAEMYNGKGPEAGFTEDQLLMILIDLFIAGSQTTTVTLDFMFLYMTLHQDVQEKVHQELDSVISFGRLPQQTDRPLLPYTESVMTESQRLRVVTPIIGPRRALNDTTLEGYKISKGTCILMNIYSIHTNPEDFDDPEVFKPERFMVNGAHVPHKKLIFFGGGHRRCPGETLARSAVFLLFTGIMRNYKLLPVPGKELDAEPQPGLTISPKPYEVLLVSHST</sequence>
<dbReference type="InterPro" id="IPR002401">
    <property type="entry name" value="Cyt_P450_E_grp-I"/>
</dbReference>
<keyword evidence="10 15" id="KW-0560">Oxidoreductase</keyword>
<dbReference type="GO" id="GO:0008395">
    <property type="term" value="F:steroid hydroxylase activity"/>
    <property type="evidence" value="ECO:0007669"/>
    <property type="project" value="TreeGrafter"/>
</dbReference>
<dbReference type="Gene3D" id="1.10.630.10">
    <property type="entry name" value="Cytochrome P450"/>
    <property type="match status" value="1"/>
</dbReference>
<evidence type="ECO:0000256" key="13">
    <source>
        <dbReference type="ARBA" id="ARBA00023136"/>
    </source>
</evidence>
<evidence type="ECO:0000256" key="9">
    <source>
        <dbReference type="ARBA" id="ARBA00022848"/>
    </source>
</evidence>
<evidence type="ECO:0000256" key="2">
    <source>
        <dbReference type="ARBA" id="ARBA00003690"/>
    </source>
</evidence>
<evidence type="ECO:0000256" key="15">
    <source>
        <dbReference type="RuleBase" id="RU000461"/>
    </source>
</evidence>
<dbReference type="GO" id="GO:0020037">
    <property type="term" value="F:heme binding"/>
    <property type="evidence" value="ECO:0007669"/>
    <property type="project" value="InterPro"/>
</dbReference>
<dbReference type="GO" id="GO:0006805">
    <property type="term" value="P:xenobiotic metabolic process"/>
    <property type="evidence" value="ECO:0007669"/>
    <property type="project" value="TreeGrafter"/>
</dbReference>
<dbReference type="OrthoDB" id="3934656at2759"/>